<dbReference type="SUPFAM" id="SSF48452">
    <property type="entry name" value="TPR-like"/>
    <property type="match status" value="1"/>
</dbReference>
<keyword evidence="2" id="KW-1185">Reference proteome</keyword>
<dbReference type="OrthoDB" id="9799122at2"/>
<dbReference type="Gene3D" id="1.25.40.10">
    <property type="entry name" value="Tetratricopeptide repeat domain"/>
    <property type="match status" value="1"/>
</dbReference>
<protein>
    <submittedName>
        <fullName evidence="1">Tetratricopeptide repeat protein</fullName>
    </submittedName>
</protein>
<evidence type="ECO:0000313" key="2">
    <source>
        <dbReference type="Proteomes" id="UP000295371"/>
    </source>
</evidence>
<dbReference type="EMBL" id="SOAW01000001">
    <property type="protein sequence ID" value="TDT33325.1"/>
    <property type="molecule type" value="Genomic_DNA"/>
</dbReference>
<dbReference type="RefSeq" id="WP_133753862.1">
    <property type="nucleotide sequence ID" value="NZ_CP171129.1"/>
</dbReference>
<dbReference type="InterPro" id="IPR011990">
    <property type="entry name" value="TPR-like_helical_dom_sf"/>
</dbReference>
<sequence>MDFRWFNYRRALDAFELKDYRTAARLLEEIVAEHPDAIEPRLLLARSYYHSASLQPAVDQLRVIVEADPTETYARLLLARTLERQSKHEEAAPHRKLVAALTGDDSLLQHHRPGQ</sequence>
<gene>
    <name evidence="1" type="ORF">CLV29_0936</name>
</gene>
<dbReference type="Proteomes" id="UP000295371">
    <property type="component" value="Unassembled WGS sequence"/>
</dbReference>
<proteinExistence type="predicted"/>
<reference evidence="1 2" key="1">
    <citation type="submission" date="2019-03" db="EMBL/GenBank/DDBJ databases">
        <title>Genomic Encyclopedia of Archaeal and Bacterial Type Strains, Phase II (KMG-II): from individual species to whole genera.</title>
        <authorList>
            <person name="Goeker M."/>
        </authorList>
    </citation>
    <scope>NUCLEOTIDE SEQUENCE [LARGE SCALE GENOMIC DNA]</scope>
    <source>
        <strain evidence="1 2">DSM 24323</strain>
    </source>
</reference>
<organism evidence="1 2">
    <name type="scientific">Naumannella halotolerans</name>
    <dbReference type="NCBI Taxonomy" id="993414"/>
    <lineage>
        <taxon>Bacteria</taxon>
        <taxon>Bacillati</taxon>
        <taxon>Actinomycetota</taxon>
        <taxon>Actinomycetes</taxon>
        <taxon>Propionibacteriales</taxon>
        <taxon>Propionibacteriaceae</taxon>
        <taxon>Naumannella</taxon>
    </lineage>
</organism>
<name>A0A4R7J7U3_9ACTN</name>
<dbReference type="AlphaFoldDB" id="A0A4R7J7U3"/>
<dbReference type="Pfam" id="PF14559">
    <property type="entry name" value="TPR_19"/>
    <property type="match status" value="1"/>
</dbReference>
<accession>A0A4R7J7U3</accession>
<evidence type="ECO:0000313" key="1">
    <source>
        <dbReference type="EMBL" id="TDT33325.1"/>
    </source>
</evidence>
<comment type="caution">
    <text evidence="1">The sequence shown here is derived from an EMBL/GenBank/DDBJ whole genome shotgun (WGS) entry which is preliminary data.</text>
</comment>